<dbReference type="PANTHER" id="PTHR13428">
    <property type="entry name" value="INNER NUCLEAR MEMBRANE PROTEIN MAN1 LEM DOMAIN CONTAINING PROTEIN"/>
    <property type="match status" value="1"/>
</dbReference>
<dbReference type="Proteomes" id="UP001233999">
    <property type="component" value="Unassembled WGS sequence"/>
</dbReference>
<dbReference type="InterPro" id="IPR003887">
    <property type="entry name" value="LEM_dom"/>
</dbReference>
<dbReference type="EMBL" id="JASPKZ010006468">
    <property type="protein sequence ID" value="KAJ9587203.1"/>
    <property type="molecule type" value="Genomic_DNA"/>
</dbReference>
<feature type="domain" description="LEM" evidence="2">
    <location>
        <begin position="1"/>
        <end position="45"/>
    </location>
</feature>
<keyword evidence="4" id="KW-1185">Reference proteome</keyword>
<dbReference type="InterPro" id="IPR011015">
    <property type="entry name" value="LEM/LEM-like_dom_sf"/>
</dbReference>
<feature type="non-terminal residue" evidence="3">
    <location>
        <position position="281"/>
    </location>
</feature>
<sequence length="281" mass="31065">MASVDSLSDSELRHKLIEYGFPVGPVTETSRKVLVKKLKHLMSQAGRSSDAASTDKWRRSLLHFSSGEEESENEDSKILNSSMPPPSSDFRSIRRKSSSKQMSPSKSSKSGRRNEINLRSDLFESSKTSTPESEQYKPRRSRYSAPPVSQVSSGARRSSTRSSLSVFKDGFDTGSDSDIDSHKFESNTSRPLNSNSSERLPHSPSFVSRLSSLRSKQKSDDSGGDSVNTLLGFRKQQQYISNTANTSDDWYSSKTSSTPFQSNFVKRLSGSAKITSSACNK</sequence>
<protein>
    <recommendedName>
        <fullName evidence="2">LEM domain-containing protein</fullName>
    </recommendedName>
</protein>
<dbReference type="PROSITE" id="PS50954">
    <property type="entry name" value="LEM"/>
    <property type="match status" value="1"/>
</dbReference>
<feature type="region of interest" description="Disordered" evidence="1">
    <location>
        <begin position="63"/>
        <end position="237"/>
    </location>
</feature>
<dbReference type="AlphaFoldDB" id="A0AAD8EEC3"/>
<proteinExistence type="predicted"/>
<comment type="caution">
    <text evidence="3">The sequence shown here is derived from an EMBL/GenBank/DDBJ whole genome shotgun (WGS) entry which is preliminary data.</text>
</comment>
<dbReference type="GO" id="GO:0006998">
    <property type="term" value="P:nuclear envelope organization"/>
    <property type="evidence" value="ECO:0007669"/>
    <property type="project" value="TreeGrafter"/>
</dbReference>
<evidence type="ECO:0000313" key="4">
    <source>
        <dbReference type="Proteomes" id="UP001233999"/>
    </source>
</evidence>
<gene>
    <name evidence="3" type="ORF">L9F63_019283</name>
</gene>
<reference evidence="3" key="2">
    <citation type="submission" date="2023-05" db="EMBL/GenBank/DDBJ databases">
        <authorList>
            <person name="Fouks B."/>
        </authorList>
    </citation>
    <scope>NUCLEOTIDE SEQUENCE</scope>
    <source>
        <strain evidence="3">Stay&amp;Tobe</strain>
        <tissue evidence="3">Testes</tissue>
    </source>
</reference>
<dbReference type="GO" id="GO:0031490">
    <property type="term" value="F:chromatin DNA binding"/>
    <property type="evidence" value="ECO:0007669"/>
    <property type="project" value="TreeGrafter"/>
</dbReference>
<name>A0AAD8EEC3_DIPPU</name>
<reference evidence="3" key="1">
    <citation type="journal article" date="2023" name="IScience">
        <title>Live-bearing cockroach genome reveals convergent evolutionary mechanisms linked to viviparity in insects and beyond.</title>
        <authorList>
            <person name="Fouks B."/>
            <person name="Harrison M.C."/>
            <person name="Mikhailova A.A."/>
            <person name="Marchal E."/>
            <person name="English S."/>
            <person name="Carruthers M."/>
            <person name="Jennings E.C."/>
            <person name="Chiamaka E.L."/>
            <person name="Frigard R.A."/>
            <person name="Pippel M."/>
            <person name="Attardo G.M."/>
            <person name="Benoit J.B."/>
            <person name="Bornberg-Bauer E."/>
            <person name="Tobe S.S."/>
        </authorList>
    </citation>
    <scope>NUCLEOTIDE SEQUENCE</scope>
    <source>
        <strain evidence="3">Stay&amp;Tobe</strain>
    </source>
</reference>
<dbReference type="PANTHER" id="PTHR13428:SF12">
    <property type="entry name" value="INNER NUCLEAR MEMBRANE PROTEIN MAN1"/>
    <property type="match status" value="1"/>
</dbReference>
<feature type="compositionally biased region" description="Basic and acidic residues" evidence="1">
    <location>
        <begin position="112"/>
        <end position="124"/>
    </location>
</feature>
<dbReference type="FunFam" id="1.10.720.40:FF:000001">
    <property type="entry name" value="LEM domain containing 2, isoform CRA_a"/>
    <property type="match status" value="1"/>
</dbReference>
<evidence type="ECO:0000256" key="1">
    <source>
        <dbReference type="SAM" id="MobiDB-lite"/>
    </source>
</evidence>
<evidence type="ECO:0000259" key="2">
    <source>
        <dbReference type="PROSITE" id="PS50954"/>
    </source>
</evidence>
<feature type="compositionally biased region" description="Low complexity" evidence="1">
    <location>
        <begin position="99"/>
        <end position="108"/>
    </location>
</feature>
<dbReference type="CDD" id="cd12934">
    <property type="entry name" value="LEM"/>
    <property type="match status" value="1"/>
</dbReference>
<evidence type="ECO:0000313" key="3">
    <source>
        <dbReference type="EMBL" id="KAJ9587203.1"/>
    </source>
</evidence>
<accession>A0AAD8EEC3</accession>
<feature type="compositionally biased region" description="Low complexity" evidence="1">
    <location>
        <begin position="152"/>
        <end position="165"/>
    </location>
</feature>
<dbReference type="SUPFAM" id="SSF63451">
    <property type="entry name" value="LEM domain"/>
    <property type="match status" value="1"/>
</dbReference>
<organism evidence="3 4">
    <name type="scientific">Diploptera punctata</name>
    <name type="common">Pacific beetle cockroach</name>
    <dbReference type="NCBI Taxonomy" id="6984"/>
    <lineage>
        <taxon>Eukaryota</taxon>
        <taxon>Metazoa</taxon>
        <taxon>Ecdysozoa</taxon>
        <taxon>Arthropoda</taxon>
        <taxon>Hexapoda</taxon>
        <taxon>Insecta</taxon>
        <taxon>Pterygota</taxon>
        <taxon>Neoptera</taxon>
        <taxon>Polyneoptera</taxon>
        <taxon>Dictyoptera</taxon>
        <taxon>Blattodea</taxon>
        <taxon>Blaberoidea</taxon>
        <taxon>Blaberidae</taxon>
        <taxon>Diplopterinae</taxon>
        <taxon>Diploptera</taxon>
    </lineage>
</organism>
<dbReference type="InterPro" id="IPR052277">
    <property type="entry name" value="INM_ESCRT-Associated"/>
</dbReference>
<dbReference type="Pfam" id="PF03020">
    <property type="entry name" value="LEM"/>
    <property type="match status" value="1"/>
</dbReference>
<feature type="compositionally biased region" description="Polar residues" evidence="1">
    <location>
        <begin position="186"/>
        <end position="198"/>
    </location>
</feature>
<dbReference type="GO" id="GO:0030514">
    <property type="term" value="P:negative regulation of BMP signaling pathway"/>
    <property type="evidence" value="ECO:0007669"/>
    <property type="project" value="TreeGrafter"/>
</dbReference>
<dbReference type="SMART" id="SM00540">
    <property type="entry name" value="LEM"/>
    <property type="match status" value="1"/>
</dbReference>
<dbReference type="Gene3D" id="1.10.720.40">
    <property type="match status" value="1"/>
</dbReference>